<comment type="caution">
    <text evidence="6">The sequence shown here is derived from an EMBL/GenBank/DDBJ whole genome shotgun (WGS) entry which is preliminary data.</text>
</comment>
<dbReference type="Pfam" id="PF00891">
    <property type="entry name" value="Methyltransf_2"/>
    <property type="match status" value="1"/>
</dbReference>
<evidence type="ECO:0000313" key="7">
    <source>
        <dbReference type="Proteomes" id="UP001597419"/>
    </source>
</evidence>
<sequence length="342" mass="36323">MTSTAPTLPAAVTRMRELAHSAACAAAIRAAVRLGLPDALGDTPATADELAAAVRADPGALRRLLRALTCYDVFAAEGDRFVHTETSRLLREDAPRGVKYNALWATEPWTWELWPRLDEAVRTGRSVFPDLHGAGFFEYLHAEAPESAAVFDRAMTQSSKLSNQAVADVLDVGGAEVLADIAGGQGQVLATVLERHAGLRGVLLDLPSVVAGADPRLTEGGALAGRARLVPGDCLESIPVEADLYLFKNILEWDDASTVLALRNAAAAARPGARVVVVENLVDDSPEPRFTTAMDLLLLLNVGGKKHTRDGLLGLVRAAGLRVVDVRPVNSYLHLVETVVPG</sequence>
<keyword evidence="7" id="KW-1185">Reference proteome</keyword>
<dbReference type="RefSeq" id="WP_345400557.1">
    <property type="nucleotide sequence ID" value="NZ_BAABHG010000011.1"/>
</dbReference>
<evidence type="ECO:0000256" key="2">
    <source>
        <dbReference type="ARBA" id="ARBA00022679"/>
    </source>
</evidence>
<evidence type="ECO:0000259" key="4">
    <source>
        <dbReference type="Pfam" id="PF00891"/>
    </source>
</evidence>
<proteinExistence type="predicted"/>
<reference evidence="7" key="1">
    <citation type="journal article" date="2019" name="Int. J. Syst. Evol. Microbiol.">
        <title>The Global Catalogue of Microorganisms (GCM) 10K type strain sequencing project: providing services to taxonomists for standard genome sequencing and annotation.</title>
        <authorList>
            <consortium name="The Broad Institute Genomics Platform"/>
            <consortium name="The Broad Institute Genome Sequencing Center for Infectious Disease"/>
            <person name="Wu L."/>
            <person name="Ma J."/>
        </authorList>
    </citation>
    <scope>NUCLEOTIDE SEQUENCE [LARGE SCALE GENOMIC DNA]</scope>
    <source>
        <strain evidence="7">CGMCC 4.7643</strain>
    </source>
</reference>
<dbReference type="InterPro" id="IPR036388">
    <property type="entry name" value="WH-like_DNA-bd_sf"/>
</dbReference>
<dbReference type="Gene3D" id="1.10.287.1350">
    <property type="match status" value="1"/>
</dbReference>
<dbReference type="InterPro" id="IPR036390">
    <property type="entry name" value="WH_DNA-bd_sf"/>
</dbReference>
<dbReference type="InterPro" id="IPR001077">
    <property type="entry name" value="COMT_C"/>
</dbReference>
<dbReference type="PROSITE" id="PS51683">
    <property type="entry name" value="SAM_OMT_II"/>
    <property type="match status" value="1"/>
</dbReference>
<protein>
    <submittedName>
        <fullName evidence="6">Methyltransferase</fullName>
    </submittedName>
</protein>
<dbReference type="InterPro" id="IPR016461">
    <property type="entry name" value="COMT-like"/>
</dbReference>
<dbReference type="PANTHER" id="PTHR43712:SF2">
    <property type="entry name" value="O-METHYLTRANSFERASE CICE"/>
    <property type="match status" value="1"/>
</dbReference>
<keyword evidence="1 6" id="KW-0489">Methyltransferase</keyword>
<evidence type="ECO:0000256" key="3">
    <source>
        <dbReference type="ARBA" id="ARBA00022691"/>
    </source>
</evidence>
<name>A0ABW5GRL8_9PSEU</name>
<feature type="domain" description="O-methyltransferase C-terminal" evidence="4">
    <location>
        <begin position="114"/>
        <end position="321"/>
    </location>
</feature>
<dbReference type="EMBL" id="JBHUKU010000021">
    <property type="protein sequence ID" value="MFD2463563.1"/>
    <property type="molecule type" value="Genomic_DNA"/>
</dbReference>
<keyword evidence="3" id="KW-0949">S-adenosyl-L-methionine</keyword>
<dbReference type="InterPro" id="IPR029063">
    <property type="entry name" value="SAM-dependent_MTases_sf"/>
</dbReference>
<dbReference type="Gene3D" id="3.40.50.150">
    <property type="entry name" value="Vaccinia Virus protein VP39"/>
    <property type="match status" value="1"/>
</dbReference>
<dbReference type="SUPFAM" id="SSF46785">
    <property type="entry name" value="Winged helix' DNA-binding domain"/>
    <property type="match status" value="1"/>
</dbReference>
<dbReference type="Gene3D" id="1.10.10.10">
    <property type="entry name" value="Winged helix-like DNA-binding domain superfamily/Winged helix DNA-binding domain"/>
    <property type="match status" value="1"/>
</dbReference>
<dbReference type="Pfam" id="PF08100">
    <property type="entry name" value="Dimerisation"/>
    <property type="match status" value="1"/>
</dbReference>
<keyword evidence="2" id="KW-0808">Transferase</keyword>
<dbReference type="PIRSF" id="PIRSF005739">
    <property type="entry name" value="O-mtase"/>
    <property type="match status" value="1"/>
</dbReference>
<gene>
    <name evidence="6" type="ORF">ACFSYJ_33460</name>
</gene>
<dbReference type="SUPFAM" id="SSF53335">
    <property type="entry name" value="S-adenosyl-L-methionine-dependent methyltransferases"/>
    <property type="match status" value="1"/>
</dbReference>
<organism evidence="6 7">
    <name type="scientific">Amycolatopsis samaneae</name>
    <dbReference type="NCBI Taxonomy" id="664691"/>
    <lineage>
        <taxon>Bacteria</taxon>
        <taxon>Bacillati</taxon>
        <taxon>Actinomycetota</taxon>
        <taxon>Actinomycetes</taxon>
        <taxon>Pseudonocardiales</taxon>
        <taxon>Pseudonocardiaceae</taxon>
        <taxon>Amycolatopsis</taxon>
    </lineage>
</organism>
<dbReference type="PANTHER" id="PTHR43712">
    <property type="entry name" value="PUTATIVE (AFU_ORTHOLOGUE AFUA_4G14580)-RELATED"/>
    <property type="match status" value="1"/>
</dbReference>
<evidence type="ECO:0000313" key="6">
    <source>
        <dbReference type="EMBL" id="MFD2463563.1"/>
    </source>
</evidence>
<dbReference type="GO" id="GO:0032259">
    <property type="term" value="P:methylation"/>
    <property type="evidence" value="ECO:0007669"/>
    <property type="project" value="UniProtKB-KW"/>
</dbReference>
<feature type="domain" description="O-methyltransferase dimerisation" evidence="5">
    <location>
        <begin position="17"/>
        <end position="90"/>
    </location>
</feature>
<dbReference type="GO" id="GO:0008168">
    <property type="term" value="F:methyltransferase activity"/>
    <property type="evidence" value="ECO:0007669"/>
    <property type="project" value="UniProtKB-KW"/>
</dbReference>
<evidence type="ECO:0000256" key="1">
    <source>
        <dbReference type="ARBA" id="ARBA00022603"/>
    </source>
</evidence>
<accession>A0ABW5GRL8</accession>
<dbReference type="Proteomes" id="UP001597419">
    <property type="component" value="Unassembled WGS sequence"/>
</dbReference>
<evidence type="ECO:0000259" key="5">
    <source>
        <dbReference type="Pfam" id="PF08100"/>
    </source>
</evidence>
<dbReference type="InterPro" id="IPR012967">
    <property type="entry name" value="COMT_dimerisation"/>
</dbReference>